<accession>A0A386JBW5</accession>
<protein>
    <submittedName>
        <fullName evidence="1">Uncharacterized protein</fullName>
    </submittedName>
</protein>
<proteinExistence type="predicted"/>
<sequence length="199" mass="24068">MHEKVEDIVYKFSISEEFDNFLSECQNNNLIELKRKNKALFNSYFELFNSIYNKLSLTEREKFDFYRDQKNIINGIEFDFQYKKGYKNFIKLYMLSKFESLEDLNKFSNIAIKNFREKNSEYLEAAEVISKIDINDFLSHIDRDILNEYIRLDDELNNLIIKDLFLKGHIDCMNLAIMLDVPIDKNNEYIKYFLLKIEY</sequence>
<evidence type="ECO:0000313" key="1">
    <source>
        <dbReference type="EMBL" id="AYD68660.1"/>
    </source>
</evidence>
<keyword evidence="1" id="KW-0614">Plasmid</keyword>
<name>A0A386JBW5_CLODI</name>
<geneLocation type="plasmid" evidence="1">
    <name>pHSJD-312</name>
</geneLocation>
<reference evidence="1" key="1">
    <citation type="journal article" date="2018" name="Sci. Rep.">
        <title>Novel Clade C-I Clostridium difficile strains escape diagnostic tests, differ in pathogenicity potential and carry toxins on extrachromosomal elements.</title>
        <authorList>
            <person name="Ramirez-Vargas G."/>
            <person name="Lopez-Urena D."/>
            <person name="Badilla A."/>
            <person name="Orozco-Aguilar J."/>
            <person name="Murillo T."/>
            <person name="Rojas P."/>
            <person name="Riedel T."/>
            <person name="Overmann J."/>
            <person name="Gonzalez G."/>
            <person name="Chaves-Olarte E."/>
            <person name="Quesada-Gomez C."/>
            <person name="Rodriguez C."/>
        </authorList>
    </citation>
    <scope>NUCLEOTIDE SEQUENCE</scope>
    <source>
        <strain evidence="1">HSJD-312</strain>
        <plasmid evidence="1">pHSJD-312</plasmid>
    </source>
</reference>
<dbReference type="AlphaFoldDB" id="A0A386JBW5"/>
<organism evidence="1">
    <name type="scientific">Clostridioides difficile</name>
    <name type="common">Peptoclostridium difficile</name>
    <dbReference type="NCBI Taxonomy" id="1496"/>
    <lineage>
        <taxon>Bacteria</taxon>
        <taxon>Bacillati</taxon>
        <taxon>Bacillota</taxon>
        <taxon>Clostridia</taxon>
        <taxon>Peptostreptococcales</taxon>
        <taxon>Peptostreptococcaceae</taxon>
        <taxon>Clostridioides</taxon>
    </lineage>
</organism>
<dbReference type="EMBL" id="MG973074">
    <property type="protein sequence ID" value="AYD68660.1"/>
    <property type="molecule type" value="Genomic_DNA"/>
</dbReference>
<gene>
    <name evidence="1" type="ORF">pHSJD-312_00039</name>
</gene>